<evidence type="ECO:0000313" key="3">
    <source>
        <dbReference type="Proteomes" id="UP001202328"/>
    </source>
</evidence>
<evidence type="ECO:0000313" key="2">
    <source>
        <dbReference type="EMBL" id="KAI3951780.1"/>
    </source>
</evidence>
<feature type="compositionally biased region" description="Basic and acidic residues" evidence="1">
    <location>
        <begin position="188"/>
        <end position="197"/>
    </location>
</feature>
<dbReference type="PANTHER" id="PTHR35103">
    <property type="entry name" value="OS06G0115700 PROTEIN"/>
    <property type="match status" value="1"/>
</dbReference>
<keyword evidence="3" id="KW-1185">Reference proteome</keyword>
<accession>A0AAD4TDN3</accession>
<dbReference type="AlphaFoldDB" id="A0AAD4TDN3"/>
<gene>
    <name evidence="2" type="ORF">MKW98_013838</name>
</gene>
<proteinExistence type="predicted"/>
<reference evidence="2" key="1">
    <citation type="submission" date="2022-04" db="EMBL/GenBank/DDBJ databases">
        <title>A functionally conserved STORR gene fusion in Papaver species that diverged 16.8 million years ago.</title>
        <authorList>
            <person name="Catania T."/>
        </authorList>
    </citation>
    <scope>NUCLEOTIDE SEQUENCE</scope>
    <source>
        <strain evidence="2">S-188037</strain>
    </source>
</reference>
<comment type="caution">
    <text evidence="2">The sequence shown here is derived from an EMBL/GenBank/DDBJ whole genome shotgun (WGS) entry which is preliminary data.</text>
</comment>
<protein>
    <submittedName>
        <fullName evidence="2">Uncharacterized protein</fullName>
    </submittedName>
</protein>
<dbReference type="PANTHER" id="PTHR35103:SF1">
    <property type="entry name" value="OS06G0115700 PROTEIN"/>
    <property type="match status" value="1"/>
</dbReference>
<feature type="region of interest" description="Disordered" evidence="1">
    <location>
        <begin position="91"/>
        <end position="321"/>
    </location>
</feature>
<feature type="compositionally biased region" description="Low complexity" evidence="1">
    <location>
        <begin position="198"/>
        <end position="214"/>
    </location>
</feature>
<dbReference type="EMBL" id="JAJJMB010002379">
    <property type="protein sequence ID" value="KAI3951780.1"/>
    <property type="molecule type" value="Genomic_DNA"/>
</dbReference>
<evidence type="ECO:0000256" key="1">
    <source>
        <dbReference type="SAM" id="MobiDB-lite"/>
    </source>
</evidence>
<feature type="compositionally biased region" description="Basic and acidic residues" evidence="1">
    <location>
        <begin position="93"/>
        <end position="102"/>
    </location>
</feature>
<dbReference type="Proteomes" id="UP001202328">
    <property type="component" value="Unassembled WGS sequence"/>
</dbReference>
<sequence length="321" mass="35208">MVVALGPGKFYGSSLARPRMMLMNRSAEEEDIYTKARVDPPLGVMDPLLSWAHEAHWSMGGLSFNRLKLQGRIEGNVKKLRSQQKKKLLSIKKSLENSDSKKTTPVRVSDLHHSSSPSSASPSPSPPPAPAATKRRRRLALLLDDDEEDDVNHINKSSDPVEEGVSGINRSSTRRLFGGESKPKRARKLVDDFDRVASSESESSPNPIQSSPSPDRSSPNTKKNQSITKGGRTISSRTRNARQISPEKEAVEEETIPAIVTSPSKKVQDLSKKRVLRSKSKANDVANDASKKNSKNKSMVTTSPPAKKVRTSSRLRSSPAI</sequence>
<name>A0AAD4TDN3_9MAGN</name>
<organism evidence="2 3">
    <name type="scientific">Papaver atlanticum</name>
    <dbReference type="NCBI Taxonomy" id="357466"/>
    <lineage>
        <taxon>Eukaryota</taxon>
        <taxon>Viridiplantae</taxon>
        <taxon>Streptophyta</taxon>
        <taxon>Embryophyta</taxon>
        <taxon>Tracheophyta</taxon>
        <taxon>Spermatophyta</taxon>
        <taxon>Magnoliopsida</taxon>
        <taxon>Ranunculales</taxon>
        <taxon>Papaveraceae</taxon>
        <taxon>Papaveroideae</taxon>
        <taxon>Papaver</taxon>
    </lineage>
</organism>
<feature type="compositionally biased region" description="Polar residues" evidence="1">
    <location>
        <begin position="215"/>
        <end position="243"/>
    </location>
</feature>